<keyword evidence="1" id="KW-0472">Membrane</keyword>
<evidence type="ECO:0000313" key="2">
    <source>
        <dbReference type="EMBL" id="KAF3571677.1"/>
    </source>
</evidence>
<sequence length="139" mass="16153">MRFLLLSSRLIRILVLFILDNLALFISLAFVVVIEQKAKKKLMWLACLFISIALVSLSFIVVDKEDMWLAICAMCYCVVLHRRNSQRFSTKRNACTLMRLSLVSTVNGLKANLKFLTQQVFSKESKNEYKKKKESDYFT</sequence>
<organism evidence="2 3">
    <name type="scientific">Brassica cretica</name>
    <name type="common">Mustard</name>
    <dbReference type="NCBI Taxonomy" id="69181"/>
    <lineage>
        <taxon>Eukaryota</taxon>
        <taxon>Viridiplantae</taxon>
        <taxon>Streptophyta</taxon>
        <taxon>Embryophyta</taxon>
        <taxon>Tracheophyta</taxon>
        <taxon>Spermatophyta</taxon>
        <taxon>Magnoliopsida</taxon>
        <taxon>eudicotyledons</taxon>
        <taxon>Gunneridae</taxon>
        <taxon>Pentapetalae</taxon>
        <taxon>rosids</taxon>
        <taxon>malvids</taxon>
        <taxon>Brassicales</taxon>
        <taxon>Brassicaceae</taxon>
        <taxon>Brassiceae</taxon>
        <taxon>Brassica</taxon>
    </lineage>
</organism>
<feature type="transmembrane region" description="Helical" evidence="1">
    <location>
        <begin position="67"/>
        <end position="83"/>
    </location>
</feature>
<keyword evidence="1" id="KW-1133">Transmembrane helix</keyword>
<evidence type="ECO:0000256" key="1">
    <source>
        <dbReference type="SAM" id="Phobius"/>
    </source>
</evidence>
<gene>
    <name evidence="2" type="ORF">F2Q69_00058228</name>
</gene>
<dbReference type="EMBL" id="QGKX02000095">
    <property type="protein sequence ID" value="KAF3571677.1"/>
    <property type="molecule type" value="Genomic_DNA"/>
</dbReference>
<dbReference type="AlphaFoldDB" id="A0A8S9RGW3"/>
<keyword evidence="1" id="KW-0812">Transmembrane</keyword>
<evidence type="ECO:0000313" key="3">
    <source>
        <dbReference type="Proteomes" id="UP000712600"/>
    </source>
</evidence>
<dbReference type="Proteomes" id="UP000712600">
    <property type="component" value="Unassembled WGS sequence"/>
</dbReference>
<protein>
    <submittedName>
        <fullName evidence="2">Uncharacterized protein</fullName>
    </submittedName>
</protein>
<name>A0A8S9RGW3_BRACR</name>
<reference evidence="2" key="1">
    <citation type="submission" date="2019-12" db="EMBL/GenBank/DDBJ databases">
        <title>Genome sequencing and annotation of Brassica cretica.</title>
        <authorList>
            <person name="Studholme D.J."/>
            <person name="Sarris P."/>
        </authorList>
    </citation>
    <scope>NUCLEOTIDE SEQUENCE</scope>
    <source>
        <strain evidence="2">PFS-109/04</strain>
        <tissue evidence="2">Leaf</tissue>
    </source>
</reference>
<accession>A0A8S9RGW3</accession>
<comment type="caution">
    <text evidence="2">The sequence shown here is derived from an EMBL/GenBank/DDBJ whole genome shotgun (WGS) entry which is preliminary data.</text>
</comment>
<feature type="transmembrane region" description="Helical" evidence="1">
    <location>
        <begin position="42"/>
        <end position="61"/>
    </location>
</feature>
<proteinExistence type="predicted"/>
<feature type="transmembrane region" description="Helical" evidence="1">
    <location>
        <begin position="12"/>
        <end position="35"/>
    </location>
</feature>